<sequence>MYLCFDERFILLENGRVKGGGVVLNPVSEPLNKELKLKLLDLLLNKDFLNAFDLLKTLIKKALDCFLAIKGLN</sequence>
<gene>
    <name evidence="1" type="primary">selB_3</name>
    <name evidence="1" type="ORF">NCTC12264_02024</name>
</gene>
<dbReference type="GO" id="GO:0003746">
    <property type="term" value="F:translation elongation factor activity"/>
    <property type="evidence" value="ECO:0007669"/>
    <property type="project" value="UniProtKB-KW"/>
</dbReference>
<protein>
    <submittedName>
        <fullName evidence="1">Selenocysteine-specific elongation factor</fullName>
    </submittedName>
</protein>
<evidence type="ECO:0000313" key="1">
    <source>
        <dbReference type="EMBL" id="SUX41206.1"/>
    </source>
</evidence>
<dbReference type="EMBL" id="UFUZ01000005">
    <property type="protein sequence ID" value="SUX41206.1"/>
    <property type="molecule type" value="Genomic_DNA"/>
</dbReference>
<name>A0A381F3S6_CAMUP</name>
<dbReference type="AlphaFoldDB" id="A0A381F3S6"/>
<reference evidence="1 2" key="1">
    <citation type="submission" date="2018-06" db="EMBL/GenBank/DDBJ databases">
        <authorList>
            <consortium name="Pathogen Informatics"/>
            <person name="Doyle S."/>
        </authorList>
    </citation>
    <scope>NUCLEOTIDE SEQUENCE [LARGE SCALE GENOMIC DNA]</scope>
    <source>
        <strain evidence="1 2">NCTC12264</strain>
    </source>
</reference>
<keyword evidence="1" id="KW-0648">Protein biosynthesis</keyword>
<dbReference type="Proteomes" id="UP000254161">
    <property type="component" value="Unassembled WGS sequence"/>
</dbReference>
<keyword evidence="1" id="KW-0251">Elongation factor</keyword>
<evidence type="ECO:0000313" key="2">
    <source>
        <dbReference type="Proteomes" id="UP000254161"/>
    </source>
</evidence>
<accession>A0A381F3S6</accession>
<organism evidence="1 2">
    <name type="scientific">Campylobacter upsaliensis</name>
    <dbReference type="NCBI Taxonomy" id="28080"/>
    <lineage>
        <taxon>Bacteria</taxon>
        <taxon>Pseudomonadati</taxon>
        <taxon>Campylobacterota</taxon>
        <taxon>Epsilonproteobacteria</taxon>
        <taxon>Campylobacterales</taxon>
        <taxon>Campylobacteraceae</taxon>
        <taxon>Campylobacter</taxon>
    </lineage>
</organism>
<proteinExistence type="predicted"/>